<gene>
    <name evidence="4" type="ordered locus">Ilyop_1874</name>
</gene>
<dbReference type="Gene3D" id="1.10.3210.10">
    <property type="entry name" value="Hypothetical protein af1432"/>
    <property type="match status" value="1"/>
</dbReference>
<dbReference type="InterPro" id="IPR037522">
    <property type="entry name" value="HD_GYP_dom"/>
</dbReference>
<dbReference type="OrthoDB" id="367419at2"/>
<feature type="transmembrane region" description="Helical" evidence="1">
    <location>
        <begin position="7"/>
        <end position="33"/>
    </location>
</feature>
<dbReference type="CDD" id="cd00077">
    <property type="entry name" value="HDc"/>
    <property type="match status" value="1"/>
</dbReference>
<evidence type="ECO:0000259" key="3">
    <source>
        <dbReference type="PROSITE" id="PS51832"/>
    </source>
</evidence>
<dbReference type="AlphaFoldDB" id="E3HAB5"/>
<dbReference type="SMART" id="SM00471">
    <property type="entry name" value="HDc"/>
    <property type="match status" value="1"/>
</dbReference>
<dbReference type="HOGENOM" id="CLU_969006_0_0_0"/>
<dbReference type="PANTHER" id="PTHR43155:SF2">
    <property type="entry name" value="CYCLIC DI-GMP PHOSPHODIESTERASE PA4108"/>
    <property type="match status" value="1"/>
</dbReference>
<evidence type="ECO:0000313" key="4">
    <source>
        <dbReference type="EMBL" id="ADO83645.1"/>
    </source>
</evidence>
<protein>
    <submittedName>
        <fullName evidence="4">Metal dependent phosphohydrolase</fullName>
    </submittedName>
</protein>
<keyword evidence="1" id="KW-1133">Transmembrane helix</keyword>
<proteinExistence type="predicted"/>
<accession>E3HAB5</accession>
<evidence type="ECO:0000313" key="5">
    <source>
        <dbReference type="Proteomes" id="UP000006875"/>
    </source>
</evidence>
<dbReference type="InterPro" id="IPR006674">
    <property type="entry name" value="HD_domain"/>
</dbReference>
<organism evidence="4 5">
    <name type="scientific">Ilyobacter polytropus (strain ATCC 51220 / DSM 2926 / LMG 16218 / CuHBu1)</name>
    <dbReference type="NCBI Taxonomy" id="572544"/>
    <lineage>
        <taxon>Bacteria</taxon>
        <taxon>Fusobacteriati</taxon>
        <taxon>Fusobacteriota</taxon>
        <taxon>Fusobacteriia</taxon>
        <taxon>Fusobacteriales</taxon>
        <taxon>Fusobacteriaceae</taxon>
        <taxon>Ilyobacter</taxon>
    </lineage>
</organism>
<dbReference type="eggNOG" id="COG2206">
    <property type="taxonomic scope" value="Bacteria"/>
</dbReference>
<dbReference type="PROSITE" id="PS51832">
    <property type="entry name" value="HD_GYP"/>
    <property type="match status" value="1"/>
</dbReference>
<keyword evidence="1" id="KW-0472">Membrane</keyword>
<evidence type="ECO:0000256" key="1">
    <source>
        <dbReference type="SAM" id="Phobius"/>
    </source>
</evidence>
<dbReference type="STRING" id="572544.Ilyop_1874"/>
<dbReference type="EMBL" id="CP002281">
    <property type="protein sequence ID" value="ADO83645.1"/>
    <property type="molecule type" value="Genomic_DNA"/>
</dbReference>
<dbReference type="RefSeq" id="WP_013388307.1">
    <property type="nucleotide sequence ID" value="NC_014632.1"/>
</dbReference>
<keyword evidence="5" id="KW-1185">Reference proteome</keyword>
<dbReference type="NCBIfam" id="TIGR00277">
    <property type="entry name" value="HDIG"/>
    <property type="match status" value="1"/>
</dbReference>
<dbReference type="SUPFAM" id="SSF109604">
    <property type="entry name" value="HD-domain/PDEase-like"/>
    <property type="match status" value="1"/>
</dbReference>
<feature type="domain" description="HD" evidence="2">
    <location>
        <begin position="92"/>
        <end position="216"/>
    </location>
</feature>
<dbReference type="PANTHER" id="PTHR43155">
    <property type="entry name" value="CYCLIC DI-GMP PHOSPHODIESTERASE PA4108-RELATED"/>
    <property type="match status" value="1"/>
</dbReference>
<keyword evidence="1" id="KW-0812">Transmembrane</keyword>
<feature type="transmembrane region" description="Helical" evidence="1">
    <location>
        <begin position="45"/>
        <end position="63"/>
    </location>
</feature>
<dbReference type="PROSITE" id="PS51831">
    <property type="entry name" value="HD"/>
    <property type="match status" value="1"/>
</dbReference>
<evidence type="ECO:0000259" key="2">
    <source>
        <dbReference type="PROSITE" id="PS51831"/>
    </source>
</evidence>
<sequence>MKTEVNHYMYLTVFGLLISFIFSYMFELVYLFLSQPENTLGLNMISLLLFIGGFFVYIILLILGKTFFSIESFHLEMVSGLVGVVELRDNYTSGHSQHVADLVEAIYDNLPEKWKSSIVKSDLIQAALLHDIGKILVPREILNKRTPLDEDEYDQIKKHVEYGSRILESFEVFDKILPWIKYHHERIDGNGYYRLKWDEIPIESKIIAVADTYSAVTTDRIYKERATHKEAIEILRGISGSQLDGELVEIFVKVEKEKLEKLSIKSGFRTELEKEYMILAARNYLEY</sequence>
<feature type="domain" description="HD-GYP" evidence="3">
    <location>
        <begin position="70"/>
        <end position="267"/>
    </location>
</feature>
<reference evidence="4 5" key="1">
    <citation type="journal article" date="2010" name="Stand. Genomic Sci.">
        <title>Complete genome sequence of Ilyobacter polytropus type strain (CuHbu1).</title>
        <authorList>
            <person name="Sikorski J."/>
            <person name="Chertkov O."/>
            <person name="Lapidus A."/>
            <person name="Nolan M."/>
            <person name="Lucas S."/>
            <person name="Del Rio T.G."/>
            <person name="Tice H."/>
            <person name="Cheng J.F."/>
            <person name="Tapia R."/>
            <person name="Han C."/>
            <person name="Goodwin L."/>
            <person name="Pitluck S."/>
            <person name="Liolios K."/>
            <person name="Ivanova N."/>
            <person name="Mavromatis K."/>
            <person name="Mikhailova N."/>
            <person name="Pati A."/>
            <person name="Chen A."/>
            <person name="Palaniappan K."/>
            <person name="Land M."/>
            <person name="Hauser L."/>
            <person name="Chang Y.J."/>
            <person name="Jeffries C.D."/>
            <person name="Brambilla E."/>
            <person name="Yasawong M."/>
            <person name="Rohde M."/>
            <person name="Pukall R."/>
            <person name="Spring S."/>
            <person name="Goker M."/>
            <person name="Woyke T."/>
            <person name="Bristow J."/>
            <person name="Eisen J.A."/>
            <person name="Markowitz V."/>
            <person name="Hugenholtz P."/>
            <person name="Kyrpides N.C."/>
            <person name="Klenk H.P."/>
        </authorList>
    </citation>
    <scope>NUCLEOTIDE SEQUENCE [LARGE SCALE GENOMIC DNA]</scope>
    <source>
        <strain evidence="5">ATCC 51220 / DSM 2926 / LMG 16218 / CuHBu1</strain>
    </source>
</reference>
<dbReference type="Proteomes" id="UP000006875">
    <property type="component" value="Chromosome"/>
</dbReference>
<dbReference type="KEGG" id="ipo:Ilyop_1874"/>
<dbReference type="InterPro" id="IPR003607">
    <property type="entry name" value="HD/PDEase_dom"/>
</dbReference>
<dbReference type="Pfam" id="PF13487">
    <property type="entry name" value="HD_5"/>
    <property type="match status" value="1"/>
</dbReference>
<dbReference type="InterPro" id="IPR006675">
    <property type="entry name" value="HDIG_dom"/>
</dbReference>
<name>E3HAB5_ILYPC</name>